<proteinExistence type="predicted"/>
<dbReference type="EMBL" id="BAEE01000007">
    <property type="protein sequence ID" value="GAB08298.1"/>
    <property type="molecule type" value="Genomic_DNA"/>
</dbReference>
<feature type="compositionally biased region" description="Pro residues" evidence="1">
    <location>
        <begin position="157"/>
        <end position="212"/>
    </location>
</feature>
<feature type="compositionally biased region" description="Acidic residues" evidence="1">
    <location>
        <begin position="238"/>
        <end position="255"/>
    </location>
</feature>
<dbReference type="AlphaFoldDB" id="G7GXH3"/>
<feature type="region of interest" description="Disordered" evidence="1">
    <location>
        <begin position="1"/>
        <end position="32"/>
    </location>
</feature>
<sequence>VPAPVPVPQPGQPKPEQPKQRKRSRDRSGPENAWRNFEHWRLKREQEGKWDLDRLPRDLQKLLEEFYELKRWMDLNHDKVFDNPSDEMFEGYRQYRLDFFNRLERRLGEIKDPYVREDIEDYIDEMRRWFEDERKQRELNRKNKELDRRQREQEETPPAPPGDPAPPAPAPDDDPSAPPQPGDNEPLPSPGPVPSPPGDDPAPPMGDPPPQEAPDDPDPGQGETPRYPPEFEQRPPEFEEPGAPEPKDDNDGDDPGDQRRPKAPSLNPPTPPSVTPPDAPSVETPPPPQAPEAVPPPMRPGTPEADRFLRDIIAKAVEDFAKELEEFGDKLNPPAGEPPEEGFDNETVKKRARDLVEQGADYAWDLVREAAVNPYLIEWLQAAIRGTHSHSLLEALLTIHVLPHVQAWLGPDIRLHIERSIKGGKARKPGQPIRWTKRGRPGSKRPDVVLTRILEDGVEQVLAVLDLKTGDAKIDKAWAKAVAAALGIAEGDIGKVIEPVRPSPPGSSR</sequence>
<name>G7GXH3_9ACTN</name>
<accession>G7GXH3</accession>
<feature type="compositionally biased region" description="Basic and acidic residues" evidence="1">
    <location>
        <begin position="131"/>
        <end position="154"/>
    </location>
</feature>
<feature type="compositionally biased region" description="Pro residues" evidence="1">
    <location>
        <begin position="1"/>
        <end position="15"/>
    </location>
</feature>
<evidence type="ECO:0000256" key="1">
    <source>
        <dbReference type="SAM" id="MobiDB-lite"/>
    </source>
</evidence>
<reference evidence="2 3" key="1">
    <citation type="submission" date="2011-11" db="EMBL/GenBank/DDBJ databases">
        <title>Whole genome shotgun sequence of Gordonia araii NBRC 100433.</title>
        <authorList>
            <person name="Yoshida Y."/>
            <person name="Hosoyama A."/>
            <person name="Tsuchikane K."/>
            <person name="Katsumata H."/>
            <person name="Yamazaki S."/>
            <person name="Fujita N."/>
        </authorList>
    </citation>
    <scope>NUCLEOTIDE SEQUENCE [LARGE SCALE GENOMIC DNA]</scope>
    <source>
        <strain evidence="2 3">NBRC 100433</strain>
    </source>
</reference>
<dbReference type="STRING" id="1073574.GOARA_007_00010"/>
<feature type="compositionally biased region" description="Pro residues" evidence="1">
    <location>
        <begin position="266"/>
        <end position="300"/>
    </location>
</feature>
<evidence type="ECO:0000313" key="3">
    <source>
        <dbReference type="Proteomes" id="UP000035088"/>
    </source>
</evidence>
<gene>
    <name evidence="2" type="ORF">GOARA_007_00010</name>
</gene>
<protein>
    <submittedName>
        <fullName evidence="2">Uncharacterized protein</fullName>
    </submittedName>
</protein>
<feature type="non-terminal residue" evidence="2">
    <location>
        <position position="1"/>
    </location>
</feature>
<organism evidence="2 3">
    <name type="scientific">Gordonia araii NBRC 100433</name>
    <dbReference type="NCBI Taxonomy" id="1073574"/>
    <lineage>
        <taxon>Bacteria</taxon>
        <taxon>Bacillati</taxon>
        <taxon>Actinomycetota</taxon>
        <taxon>Actinomycetes</taxon>
        <taxon>Mycobacteriales</taxon>
        <taxon>Gordoniaceae</taxon>
        <taxon>Gordonia</taxon>
    </lineage>
</organism>
<feature type="region of interest" description="Disordered" evidence="1">
    <location>
        <begin position="131"/>
        <end position="304"/>
    </location>
</feature>
<dbReference type="Proteomes" id="UP000035088">
    <property type="component" value="Unassembled WGS sequence"/>
</dbReference>
<evidence type="ECO:0000313" key="2">
    <source>
        <dbReference type="EMBL" id="GAB08298.1"/>
    </source>
</evidence>
<keyword evidence="3" id="KW-1185">Reference proteome</keyword>
<comment type="caution">
    <text evidence="2">The sequence shown here is derived from an EMBL/GenBank/DDBJ whole genome shotgun (WGS) entry which is preliminary data.</text>
</comment>